<feature type="region of interest" description="Disordered" evidence="1">
    <location>
        <begin position="85"/>
        <end position="109"/>
    </location>
</feature>
<proteinExistence type="predicted"/>
<evidence type="ECO:0000256" key="1">
    <source>
        <dbReference type="SAM" id="MobiDB-lite"/>
    </source>
</evidence>
<feature type="region of interest" description="Disordered" evidence="1">
    <location>
        <begin position="134"/>
        <end position="167"/>
    </location>
</feature>
<evidence type="ECO:0000313" key="3">
    <source>
        <dbReference type="Proteomes" id="UP000188320"/>
    </source>
</evidence>
<feature type="compositionally biased region" description="Polar residues" evidence="1">
    <location>
        <begin position="146"/>
        <end position="167"/>
    </location>
</feature>
<protein>
    <submittedName>
        <fullName evidence="2">Uncharacterized protein</fullName>
    </submittedName>
</protein>
<feature type="compositionally biased region" description="Polar residues" evidence="1">
    <location>
        <begin position="92"/>
        <end position="107"/>
    </location>
</feature>
<name>A0A1R1PKA8_ZANCU</name>
<feature type="compositionally biased region" description="Polar residues" evidence="1">
    <location>
        <begin position="266"/>
        <end position="283"/>
    </location>
</feature>
<feature type="region of interest" description="Disordered" evidence="1">
    <location>
        <begin position="264"/>
        <end position="295"/>
    </location>
</feature>
<gene>
    <name evidence="2" type="ORF">AX774_g5171</name>
</gene>
<organism evidence="2 3">
    <name type="scientific">Zancudomyces culisetae</name>
    <name type="common">Gut fungus</name>
    <name type="synonym">Smittium culisetae</name>
    <dbReference type="NCBI Taxonomy" id="1213189"/>
    <lineage>
        <taxon>Eukaryota</taxon>
        <taxon>Fungi</taxon>
        <taxon>Fungi incertae sedis</taxon>
        <taxon>Zoopagomycota</taxon>
        <taxon>Kickxellomycotina</taxon>
        <taxon>Harpellomycetes</taxon>
        <taxon>Harpellales</taxon>
        <taxon>Legeriomycetaceae</taxon>
        <taxon>Zancudomyces</taxon>
    </lineage>
</organism>
<keyword evidence="3" id="KW-1185">Reference proteome</keyword>
<dbReference type="Proteomes" id="UP000188320">
    <property type="component" value="Unassembled WGS sequence"/>
</dbReference>
<evidence type="ECO:0000313" key="2">
    <source>
        <dbReference type="EMBL" id="OMH81369.1"/>
    </source>
</evidence>
<sequence>MSTRKKNENVDGSLSKLMQLYYADHSPTTYKSPTKLFRERSQERLLNGKMRPNIQRKDSASVLNNCVDPIMWDVLRSIDMHELSTKRKQKTKMQGLSERSSQSTTHNKGVYIDTSRLTKANSFIEKDIATNECRTSDKNVSDEETTPSTSRYNGSERSNSNASTVTYSKSLVDERSISEEAGSPEHTSVESDYQDIGEDVITPVTQENDTLASAKTAYEPTNTEYDYSLLWDTTLHDVEMQEKVQAEEQTHSLLFVFKDDNDQLDIPQNENSADNTIENTKNSADGRDDDEGSETSEFINMEPIPDLSRKFSQGYVLPSSDLLNPELLRTKVYSKSVFEIDPAQGFYQVDQSAVSAIELMSKKNAEIESHVVNSMFNELRQSKYIEKNDNAEKGLISILKKQERLTESPIMKNSPISKNGSFTKFRTKLTSIKRKLLRGQNLIDVEETKPKGKFKARFLGIFKRRGL</sequence>
<comment type="caution">
    <text evidence="2">The sequence shown here is derived from an EMBL/GenBank/DDBJ whole genome shotgun (WGS) entry which is preliminary data.</text>
</comment>
<dbReference type="EMBL" id="LSSK01000916">
    <property type="protein sequence ID" value="OMH81369.1"/>
    <property type="molecule type" value="Genomic_DNA"/>
</dbReference>
<accession>A0A1R1PKA8</accession>
<reference evidence="3" key="1">
    <citation type="submission" date="2017-01" db="EMBL/GenBank/DDBJ databases">
        <authorList>
            <person name="Wang Y."/>
            <person name="White M."/>
            <person name="Kvist S."/>
            <person name="Moncalvo J.-M."/>
        </authorList>
    </citation>
    <scope>NUCLEOTIDE SEQUENCE [LARGE SCALE GENOMIC DNA]</scope>
    <source>
        <strain evidence="3">COL-18-3</strain>
    </source>
</reference>
<dbReference type="AlphaFoldDB" id="A0A1R1PKA8"/>